<dbReference type="Proteomes" id="UP000515153">
    <property type="component" value="Unplaced"/>
</dbReference>
<dbReference type="OrthoDB" id="5217494at2759"/>
<accession>A0A6P8B331</accession>
<reference evidence="2" key="1">
    <citation type="journal article" date="2019" name="Mol. Biol. Evol.">
        <title>Blast fungal genomes show frequent chromosomal changes, gene gains and losses, and effector gene turnover.</title>
        <authorList>
            <person name="Gomez Luciano L.B."/>
            <person name="Jason Tsai I."/>
            <person name="Chuma I."/>
            <person name="Tosa Y."/>
            <person name="Chen Y.H."/>
            <person name="Li J.Y."/>
            <person name="Li M.Y."/>
            <person name="Jade Lu M.Y."/>
            <person name="Nakayashiki H."/>
            <person name="Li W.H."/>
        </authorList>
    </citation>
    <scope>NUCLEOTIDE SEQUENCE</scope>
    <source>
        <strain evidence="2">NI907</strain>
    </source>
</reference>
<keyword evidence="1" id="KW-1185">Reference proteome</keyword>
<dbReference type="RefSeq" id="XP_030981535.1">
    <property type="nucleotide sequence ID" value="XM_031127980.1"/>
</dbReference>
<dbReference type="KEGG" id="pgri:PgNI_07978"/>
<evidence type="ECO:0000313" key="1">
    <source>
        <dbReference type="Proteomes" id="UP000515153"/>
    </source>
</evidence>
<reference evidence="2" key="3">
    <citation type="submission" date="2025-08" db="UniProtKB">
        <authorList>
            <consortium name="RefSeq"/>
        </authorList>
    </citation>
    <scope>IDENTIFICATION</scope>
    <source>
        <strain evidence="2">NI907</strain>
    </source>
</reference>
<dbReference type="AlphaFoldDB" id="A0A6P8B331"/>
<name>A0A6P8B331_PYRGI</name>
<organism evidence="1 2">
    <name type="scientific">Pyricularia grisea</name>
    <name type="common">Crabgrass-specific blast fungus</name>
    <name type="synonym">Magnaporthe grisea</name>
    <dbReference type="NCBI Taxonomy" id="148305"/>
    <lineage>
        <taxon>Eukaryota</taxon>
        <taxon>Fungi</taxon>
        <taxon>Dikarya</taxon>
        <taxon>Ascomycota</taxon>
        <taxon>Pezizomycotina</taxon>
        <taxon>Sordariomycetes</taxon>
        <taxon>Sordariomycetidae</taxon>
        <taxon>Magnaporthales</taxon>
        <taxon>Pyriculariaceae</taxon>
        <taxon>Pyricularia</taxon>
    </lineage>
</organism>
<protein>
    <submittedName>
        <fullName evidence="2">Uncharacterized protein</fullName>
    </submittedName>
</protein>
<dbReference type="GeneID" id="41962889"/>
<gene>
    <name evidence="2" type="ORF">PgNI_07978</name>
</gene>
<proteinExistence type="predicted"/>
<reference evidence="2" key="2">
    <citation type="submission" date="2019-10" db="EMBL/GenBank/DDBJ databases">
        <authorList>
            <consortium name="NCBI Genome Project"/>
        </authorList>
    </citation>
    <scope>NUCLEOTIDE SEQUENCE</scope>
    <source>
        <strain evidence="2">NI907</strain>
    </source>
</reference>
<evidence type="ECO:0000313" key="2">
    <source>
        <dbReference type="RefSeq" id="XP_030981535.1"/>
    </source>
</evidence>
<sequence length="132" mass="14040">MRVNTAFTALVGVSTQLASTAPTQPLVMNRTIIPPCHQESERCRVIGPGPRFSLTFMSTHGLDVQRQAIESACGVATESWDVETPHVPPGGEDFGCIPVIVTFNLANFTGEDPKVCVASGLRGPFPSAICVE</sequence>